<protein>
    <submittedName>
        <fullName evidence="1">Uncharacterized protein</fullName>
    </submittedName>
</protein>
<evidence type="ECO:0000313" key="2">
    <source>
        <dbReference type="Proteomes" id="UP000012106"/>
    </source>
</evidence>
<evidence type="ECO:0000313" key="1">
    <source>
        <dbReference type="EMBL" id="EMN20468.1"/>
    </source>
</evidence>
<dbReference type="AlphaFoldDB" id="M6JLG5"/>
<proteinExistence type="predicted"/>
<reference evidence="1 2" key="1">
    <citation type="submission" date="2013-01" db="EMBL/GenBank/DDBJ databases">
        <authorList>
            <person name="Harkins D.M."/>
            <person name="Durkin A.S."/>
            <person name="Brinkac L.M."/>
            <person name="Haft D.H."/>
            <person name="Selengut J.D."/>
            <person name="Sanka R."/>
            <person name="DePew J."/>
            <person name="Purushe J."/>
            <person name="Hartskeerl R.A."/>
            <person name="Ahmed A."/>
            <person name="van der Linden H."/>
            <person name="Goris M.G.A."/>
            <person name="Vinetz J.M."/>
            <person name="Sutton G.G."/>
            <person name="Nierman W.C."/>
            <person name="Fouts D.E."/>
        </authorList>
    </citation>
    <scope>NUCLEOTIDE SEQUENCE [LARGE SCALE GENOMIC DNA]</scope>
    <source>
        <strain evidence="1 2">MAVJ 401</strain>
    </source>
</reference>
<sequence>MTGGFQRFISVCNGATTNCDRASGTVFVYNGRRFVKLVSLYRKTYRDREKFRNASQRSEFFSTRKSKLIF</sequence>
<accession>M6JLG5</accession>
<comment type="caution">
    <text evidence="1">The sequence shown here is derived from an EMBL/GenBank/DDBJ whole genome shotgun (WGS) entry which is preliminary data.</text>
</comment>
<dbReference type="EMBL" id="AHMU02000066">
    <property type="protein sequence ID" value="EMN20468.1"/>
    <property type="molecule type" value="Genomic_DNA"/>
</dbReference>
<name>M6JLG5_9LEPT</name>
<organism evidence="1 2">
    <name type="scientific">Leptospira santarosai serovar Arenal str. MAVJ 401</name>
    <dbReference type="NCBI Taxonomy" id="1049976"/>
    <lineage>
        <taxon>Bacteria</taxon>
        <taxon>Pseudomonadati</taxon>
        <taxon>Spirochaetota</taxon>
        <taxon>Spirochaetia</taxon>
        <taxon>Leptospirales</taxon>
        <taxon>Leptospiraceae</taxon>
        <taxon>Leptospira</taxon>
    </lineage>
</organism>
<gene>
    <name evidence="1" type="ORF">LEP1GSC063_0774</name>
</gene>
<dbReference type="Proteomes" id="UP000012106">
    <property type="component" value="Unassembled WGS sequence"/>
</dbReference>